<dbReference type="STRING" id="1385521.N803_16225"/>
<feature type="compositionally biased region" description="Low complexity" evidence="1">
    <location>
        <begin position="102"/>
        <end position="120"/>
    </location>
</feature>
<feature type="chain" id="PRO_5038806584" description="Secreted protein" evidence="2">
    <location>
        <begin position="26"/>
        <end position="491"/>
    </location>
</feature>
<gene>
    <name evidence="3" type="ORF">N803_16225</name>
</gene>
<evidence type="ECO:0000313" key="3">
    <source>
        <dbReference type="EMBL" id="KGN36961.1"/>
    </source>
</evidence>
<evidence type="ECO:0008006" key="5">
    <source>
        <dbReference type="Google" id="ProtNLM"/>
    </source>
</evidence>
<feature type="region of interest" description="Disordered" evidence="1">
    <location>
        <begin position="100"/>
        <end position="128"/>
    </location>
</feature>
<dbReference type="Pfam" id="PF18986">
    <property type="entry name" value="DUF5719"/>
    <property type="match status" value="1"/>
</dbReference>
<dbReference type="eggNOG" id="COG3147">
    <property type="taxonomic scope" value="Bacteria"/>
</dbReference>
<keyword evidence="2" id="KW-0732">Signal</keyword>
<feature type="signal peptide" evidence="2">
    <location>
        <begin position="1"/>
        <end position="25"/>
    </location>
</feature>
<dbReference type="InterPro" id="IPR043777">
    <property type="entry name" value="DUF5719"/>
</dbReference>
<evidence type="ECO:0000256" key="1">
    <source>
        <dbReference type="SAM" id="MobiDB-lite"/>
    </source>
</evidence>
<evidence type="ECO:0000313" key="4">
    <source>
        <dbReference type="Proteomes" id="UP000030011"/>
    </source>
</evidence>
<dbReference type="OrthoDB" id="5141713at2"/>
<evidence type="ECO:0000256" key="2">
    <source>
        <dbReference type="SAM" id="SignalP"/>
    </source>
</evidence>
<dbReference type="RefSeq" id="WP_035905860.1">
    <property type="nucleotide sequence ID" value="NZ_AVPK01000007.1"/>
</dbReference>
<protein>
    <recommendedName>
        <fullName evidence="5">Secreted protein</fullName>
    </recommendedName>
</protein>
<keyword evidence="4" id="KW-1185">Reference proteome</keyword>
<accession>A0A0A0JMX1</accession>
<organism evidence="3 4">
    <name type="scientific">Knoellia subterranea KCTC 19937</name>
    <dbReference type="NCBI Taxonomy" id="1385521"/>
    <lineage>
        <taxon>Bacteria</taxon>
        <taxon>Bacillati</taxon>
        <taxon>Actinomycetota</taxon>
        <taxon>Actinomycetes</taxon>
        <taxon>Micrococcales</taxon>
        <taxon>Intrasporangiaceae</taxon>
        <taxon>Knoellia</taxon>
    </lineage>
</organism>
<name>A0A0A0JMX1_9MICO</name>
<reference evidence="3 4" key="1">
    <citation type="submission" date="2013-08" db="EMBL/GenBank/DDBJ databases">
        <title>The genome sequence of Knoellia subterranea.</title>
        <authorList>
            <person name="Zhu W."/>
            <person name="Wang G."/>
        </authorList>
    </citation>
    <scope>NUCLEOTIDE SEQUENCE [LARGE SCALE GENOMIC DNA]</scope>
    <source>
        <strain evidence="3 4">KCTC 19937</strain>
    </source>
</reference>
<dbReference type="EMBL" id="AVPK01000007">
    <property type="protein sequence ID" value="KGN36961.1"/>
    <property type="molecule type" value="Genomic_DNA"/>
</dbReference>
<proteinExistence type="predicted"/>
<dbReference type="AlphaFoldDB" id="A0A0A0JMX1"/>
<sequence>MNRAKWIGPGRLGLTALAAAGLVTAAVVAPADGRVVSDATPVSATTRQPIASASLSCPGPELSGIDGVDDLEVPARVGAATAPESVLGREVQVTGSGKLAVTSGGETKTSGETTTRGESTTVDELPNGDASDVVATGSLAPGLAAAQEWAVARAELRGLATVPCAGPGADMWLVAGGGAAGRQERLILTNPGANEVSVDLQALGRKGLLASPTGSVVVPAHGRVSMLVDAITGAEESPAVRVLATGGSVRAVMSDIWLDGSVAAGAETSVPTAAPSKHQVIPAALISAAGGSIRIAVPDRQQAVVSARVIGPDGVVPLSGGGVTRVPGRSTSELPITGLKAGTYAVEVTSDVPVVAALWSSWRVGTGVGDFAWAPSTPAATGLLGGAYPSDEDGPERSVDVVVTGGPAKVALTWRAGADWKTEVFDLSQDTARAVDVGRTDAIWVRKVSGAGEVRSSVASTSGQNTAPFVSVSPLVDTPVTSEVSRAFPVS</sequence>
<dbReference type="Proteomes" id="UP000030011">
    <property type="component" value="Unassembled WGS sequence"/>
</dbReference>
<comment type="caution">
    <text evidence="3">The sequence shown here is derived from an EMBL/GenBank/DDBJ whole genome shotgun (WGS) entry which is preliminary data.</text>
</comment>